<dbReference type="SUPFAM" id="SSF50156">
    <property type="entry name" value="PDZ domain-like"/>
    <property type="match status" value="1"/>
</dbReference>
<dbReference type="GO" id="GO:0072659">
    <property type="term" value="P:protein localization to plasma membrane"/>
    <property type="evidence" value="ECO:0007669"/>
    <property type="project" value="TreeGrafter"/>
</dbReference>
<keyword evidence="2" id="KW-0677">Repeat</keyword>
<dbReference type="GO" id="GO:0043495">
    <property type="term" value="F:protein-membrane adaptor activity"/>
    <property type="evidence" value="ECO:0007669"/>
    <property type="project" value="TreeGrafter"/>
</dbReference>
<evidence type="ECO:0000313" key="6">
    <source>
        <dbReference type="EMBL" id="KAJ8338100.1"/>
    </source>
</evidence>
<dbReference type="GO" id="GO:0012505">
    <property type="term" value="C:endomembrane system"/>
    <property type="evidence" value="ECO:0007669"/>
    <property type="project" value="UniProtKB-SubCell"/>
</dbReference>
<dbReference type="EMBL" id="JAINUF010000018">
    <property type="protein sequence ID" value="KAJ8338100.1"/>
    <property type="molecule type" value="Genomic_DNA"/>
</dbReference>
<dbReference type="PROSITE" id="PS50106">
    <property type="entry name" value="PDZ"/>
    <property type="match status" value="1"/>
</dbReference>
<dbReference type="InterPro" id="IPR051067">
    <property type="entry name" value="NHER"/>
</dbReference>
<organism evidence="6 7">
    <name type="scientific">Synaphobranchus kaupii</name>
    <name type="common">Kaup's arrowtooth eel</name>
    <dbReference type="NCBI Taxonomy" id="118154"/>
    <lineage>
        <taxon>Eukaryota</taxon>
        <taxon>Metazoa</taxon>
        <taxon>Chordata</taxon>
        <taxon>Craniata</taxon>
        <taxon>Vertebrata</taxon>
        <taxon>Euteleostomi</taxon>
        <taxon>Actinopterygii</taxon>
        <taxon>Neopterygii</taxon>
        <taxon>Teleostei</taxon>
        <taxon>Anguilliformes</taxon>
        <taxon>Synaphobranchidae</taxon>
        <taxon>Synaphobranchus</taxon>
    </lineage>
</organism>
<accession>A0A9Q1IEY8</accession>
<dbReference type="InterPro" id="IPR001478">
    <property type="entry name" value="PDZ"/>
</dbReference>
<feature type="compositionally biased region" description="Basic residues" evidence="4">
    <location>
        <begin position="145"/>
        <end position="176"/>
    </location>
</feature>
<dbReference type="Pfam" id="PF00595">
    <property type="entry name" value="PDZ"/>
    <property type="match status" value="1"/>
</dbReference>
<keyword evidence="3" id="KW-0472">Membrane</keyword>
<dbReference type="GO" id="GO:0016324">
    <property type="term" value="C:apical plasma membrane"/>
    <property type="evidence" value="ECO:0007669"/>
    <property type="project" value="TreeGrafter"/>
</dbReference>
<evidence type="ECO:0000259" key="5">
    <source>
        <dbReference type="PROSITE" id="PS50106"/>
    </source>
</evidence>
<evidence type="ECO:0000256" key="3">
    <source>
        <dbReference type="ARBA" id="ARBA00023136"/>
    </source>
</evidence>
<evidence type="ECO:0000256" key="1">
    <source>
        <dbReference type="ARBA" id="ARBA00004184"/>
    </source>
</evidence>
<feature type="region of interest" description="Disordered" evidence="4">
    <location>
        <begin position="108"/>
        <end position="188"/>
    </location>
</feature>
<dbReference type="Gene3D" id="2.30.42.10">
    <property type="match status" value="1"/>
</dbReference>
<gene>
    <name evidence="6" type="ORF">SKAU_G00370660</name>
</gene>
<dbReference type="PANTHER" id="PTHR14191:SF4">
    <property type="entry name" value="NA(+)_H(+) EXCHANGE REGULATORY COFACTOR NHE-RF2"/>
    <property type="match status" value="1"/>
</dbReference>
<dbReference type="FunFam" id="2.30.42.10:FF:000068">
    <property type="entry name" value="Na(+)/H(+) exchange regulatory cofactor NHE-RF"/>
    <property type="match status" value="1"/>
</dbReference>
<sequence length="261" mass="28976">MESELKPRLCSMVKGENGYGFHLHGEKGKSGQYIRKVEPESPAEASGLRAGDRVVEVNGENVEKETHHQVVQRIKVLEHETRLLVVDRDADEYLRSLRLTCTEEMAIQEKAESPASASPATPSKRENGSVSKLPRSPCPEEAKPSKRSPSRAGKKVGPRHHNLHHYPHPQAHRHSYHSAVQPSSADSGLRSDAYLQASTAGSTDVVLRRHPETGSFAAPSLGQLLPCARGIMPWSAARLRERAKFVWLEEEEARVRKWGPV</sequence>
<comment type="subcellular location">
    <subcellularLocation>
        <location evidence="1">Endomembrane system</location>
        <topology evidence="1">Peripheral membrane protein</topology>
    </subcellularLocation>
</comment>
<dbReference type="SMART" id="SM00228">
    <property type="entry name" value="PDZ"/>
    <property type="match status" value="1"/>
</dbReference>
<evidence type="ECO:0000256" key="4">
    <source>
        <dbReference type="SAM" id="MobiDB-lite"/>
    </source>
</evidence>
<dbReference type="Proteomes" id="UP001152622">
    <property type="component" value="Chromosome 18"/>
</dbReference>
<feature type="domain" description="PDZ" evidence="5">
    <location>
        <begin position="9"/>
        <end position="89"/>
    </location>
</feature>
<evidence type="ECO:0000256" key="2">
    <source>
        <dbReference type="ARBA" id="ARBA00022737"/>
    </source>
</evidence>
<keyword evidence="7" id="KW-1185">Reference proteome</keyword>
<reference evidence="6" key="1">
    <citation type="journal article" date="2023" name="Science">
        <title>Genome structures resolve the early diversification of teleost fishes.</title>
        <authorList>
            <person name="Parey E."/>
            <person name="Louis A."/>
            <person name="Montfort J."/>
            <person name="Bouchez O."/>
            <person name="Roques C."/>
            <person name="Iampietro C."/>
            <person name="Lluch J."/>
            <person name="Castinel A."/>
            <person name="Donnadieu C."/>
            <person name="Desvignes T."/>
            <person name="Floi Bucao C."/>
            <person name="Jouanno E."/>
            <person name="Wen M."/>
            <person name="Mejri S."/>
            <person name="Dirks R."/>
            <person name="Jansen H."/>
            <person name="Henkel C."/>
            <person name="Chen W.J."/>
            <person name="Zahm M."/>
            <person name="Cabau C."/>
            <person name="Klopp C."/>
            <person name="Thompson A.W."/>
            <person name="Robinson-Rechavi M."/>
            <person name="Braasch I."/>
            <person name="Lecointre G."/>
            <person name="Bobe J."/>
            <person name="Postlethwait J.H."/>
            <person name="Berthelot C."/>
            <person name="Roest Crollius H."/>
            <person name="Guiguen Y."/>
        </authorList>
    </citation>
    <scope>NUCLEOTIDE SEQUENCE</scope>
    <source>
        <strain evidence="6">WJC10195</strain>
    </source>
</reference>
<dbReference type="OrthoDB" id="10007415at2759"/>
<dbReference type="CDD" id="cd06768">
    <property type="entry name" value="PDZ_NHERF-like"/>
    <property type="match status" value="1"/>
</dbReference>
<proteinExistence type="predicted"/>
<feature type="compositionally biased region" description="Low complexity" evidence="4">
    <location>
        <begin position="113"/>
        <end position="122"/>
    </location>
</feature>
<dbReference type="PANTHER" id="PTHR14191">
    <property type="entry name" value="PDZ DOMAIN CONTAINING PROTEIN"/>
    <property type="match status" value="1"/>
</dbReference>
<name>A0A9Q1IEY8_SYNKA</name>
<evidence type="ECO:0000313" key="7">
    <source>
        <dbReference type="Proteomes" id="UP001152622"/>
    </source>
</evidence>
<dbReference type="AlphaFoldDB" id="A0A9Q1IEY8"/>
<comment type="caution">
    <text evidence="6">The sequence shown here is derived from an EMBL/GenBank/DDBJ whole genome shotgun (WGS) entry which is preliminary data.</text>
</comment>
<dbReference type="GO" id="GO:0005102">
    <property type="term" value="F:signaling receptor binding"/>
    <property type="evidence" value="ECO:0007669"/>
    <property type="project" value="TreeGrafter"/>
</dbReference>
<protein>
    <recommendedName>
        <fullName evidence="5">PDZ domain-containing protein</fullName>
    </recommendedName>
</protein>
<dbReference type="InterPro" id="IPR036034">
    <property type="entry name" value="PDZ_sf"/>
</dbReference>